<organism evidence="2 3">
    <name type="scientific">Rangifer tarandus platyrhynchus</name>
    <name type="common">Svalbard reindeer</name>
    <dbReference type="NCBI Taxonomy" id="3082113"/>
    <lineage>
        <taxon>Eukaryota</taxon>
        <taxon>Metazoa</taxon>
        <taxon>Chordata</taxon>
        <taxon>Craniata</taxon>
        <taxon>Vertebrata</taxon>
        <taxon>Euteleostomi</taxon>
        <taxon>Mammalia</taxon>
        <taxon>Eutheria</taxon>
        <taxon>Laurasiatheria</taxon>
        <taxon>Artiodactyla</taxon>
        <taxon>Ruminantia</taxon>
        <taxon>Pecora</taxon>
        <taxon>Cervidae</taxon>
        <taxon>Odocoileinae</taxon>
        <taxon>Rangifer</taxon>
    </lineage>
</organism>
<evidence type="ECO:0000313" key="3">
    <source>
        <dbReference type="Proteomes" id="UP001176941"/>
    </source>
</evidence>
<protein>
    <submittedName>
        <fullName evidence="2">Uncharacterized protein</fullName>
    </submittedName>
</protein>
<keyword evidence="3" id="KW-1185">Reference proteome</keyword>
<proteinExistence type="predicted"/>
<dbReference type="Proteomes" id="UP001176941">
    <property type="component" value="Chromosome 1"/>
</dbReference>
<feature type="region of interest" description="Disordered" evidence="1">
    <location>
        <begin position="1"/>
        <end position="35"/>
    </location>
</feature>
<evidence type="ECO:0000256" key="1">
    <source>
        <dbReference type="SAM" id="MobiDB-lite"/>
    </source>
</evidence>
<evidence type="ECO:0000313" key="2">
    <source>
        <dbReference type="EMBL" id="CAI9151842.1"/>
    </source>
</evidence>
<dbReference type="EMBL" id="OX459937">
    <property type="protein sequence ID" value="CAI9151842.1"/>
    <property type="molecule type" value="Genomic_DNA"/>
</dbReference>
<sequence>MQAKGNSGRVVSTEARGLRSGKTDKGAGSRTAAGPRLVRAGQPFPLWKLLSCPSCLNSRASAAAHLLTDLTTGLNLGHKA</sequence>
<reference evidence="2" key="1">
    <citation type="submission" date="2023-04" db="EMBL/GenBank/DDBJ databases">
        <authorList>
            <consortium name="ELIXIR-Norway"/>
        </authorList>
    </citation>
    <scope>NUCLEOTIDE SEQUENCE [LARGE SCALE GENOMIC DNA]</scope>
</reference>
<name>A0ABN8XU65_RANTA</name>
<accession>A0ABN8XU65</accession>
<gene>
    <name evidence="2" type="ORF">MRATA1EN1_LOCUS804</name>
</gene>